<keyword evidence="1" id="KW-0732">Signal</keyword>
<organism evidence="3 4">
    <name type="scientific">Chryseobacterium koreense CCUG 49689</name>
    <dbReference type="NCBI Taxonomy" id="1304281"/>
    <lineage>
        <taxon>Bacteria</taxon>
        <taxon>Pseudomonadati</taxon>
        <taxon>Bacteroidota</taxon>
        <taxon>Flavobacteriia</taxon>
        <taxon>Flavobacteriales</taxon>
        <taxon>Weeksellaceae</taxon>
        <taxon>Chryseobacterium group</taxon>
        <taxon>Chryseobacterium</taxon>
    </lineage>
</organism>
<dbReference type="InterPro" id="IPR025665">
    <property type="entry name" value="Beta-barrel_OMP_2"/>
</dbReference>
<comment type="caution">
    <text evidence="3">The sequence shown here is derived from an EMBL/GenBank/DDBJ whole genome shotgun (WGS) entry which is preliminary data.</text>
</comment>
<name>A0A0J7IY59_9FLAO</name>
<reference evidence="3 4" key="1">
    <citation type="journal article" date="2004" name="Int. J. Syst. Evol. Microbiol.">
        <title>Kaistella koreensis gen. nov., sp. nov., a novel member of the Chryseobacterium-Bergeyella-Riemerella branch.</title>
        <authorList>
            <person name="Kim M.K."/>
            <person name="Im W.T."/>
            <person name="Shin Y.K."/>
            <person name="Lim J.H."/>
            <person name="Kim S.H."/>
            <person name="Lee B.C."/>
            <person name="Park M.Y."/>
            <person name="Lee K.Y."/>
            <person name="Lee S.T."/>
        </authorList>
    </citation>
    <scope>NUCLEOTIDE SEQUENCE [LARGE SCALE GENOMIC DNA]</scope>
    <source>
        <strain evidence="3 4">CCUG 49689</strain>
    </source>
</reference>
<evidence type="ECO:0000313" key="4">
    <source>
        <dbReference type="Proteomes" id="UP000035900"/>
    </source>
</evidence>
<feature type="signal peptide" evidence="1">
    <location>
        <begin position="1"/>
        <end position="21"/>
    </location>
</feature>
<dbReference type="OrthoDB" id="670602at2"/>
<dbReference type="Proteomes" id="UP000035900">
    <property type="component" value="Unassembled WGS sequence"/>
</dbReference>
<evidence type="ECO:0000313" key="3">
    <source>
        <dbReference type="EMBL" id="KMQ70734.1"/>
    </source>
</evidence>
<gene>
    <name evidence="3" type="ORF">ACM44_10465</name>
</gene>
<dbReference type="Pfam" id="PF13568">
    <property type="entry name" value="OMP_b-brl_2"/>
    <property type="match status" value="1"/>
</dbReference>
<dbReference type="PATRIC" id="fig|1304281.5.peg.2254"/>
<dbReference type="EMBL" id="LFNG01000013">
    <property type="protein sequence ID" value="KMQ70734.1"/>
    <property type="molecule type" value="Genomic_DNA"/>
</dbReference>
<dbReference type="AlphaFoldDB" id="A0A0J7IY59"/>
<evidence type="ECO:0000256" key="1">
    <source>
        <dbReference type="SAM" id="SignalP"/>
    </source>
</evidence>
<evidence type="ECO:0000259" key="2">
    <source>
        <dbReference type="Pfam" id="PF13568"/>
    </source>
</evidence>
<feature type="chain" id="PRO_5005289327" description="Outer membrane protein beta-barrel domain-containing protein" evidence="1">
    <location>
        <begin position="22"/>
        <end position="249"/>
    </location>
</feature>
<dbReference type="STRING" id="1304281.ACM44_10465"/>
<keyword evidence="4" id="KW-1185">Reference proteome</keyword>
<accession>A0A0J7IY59</accession>
<feature type="domain" description="Outer membrane protein beta-barrel" evidence="2">
    <location>
        <begin position="31"/>
        <end position="214"/>
    </location>
</feature>
<protein>
    <recommendedName>
        <fullName evidence="2">Outer membrane protein beta-barrel domain-containing protein</fullName>
    </recommendedName>
</protein>
<proteinExistence type="predicted"/>
<sequence length="249" mass="27746">MKKILSIIFALSFYIVSNAQKASIDTASDFRNHLFSRNKVSFGIKAGIGYSTIYGKDIGYVFAEDKATCQPGYHFGLIVDNKIGTHFWLKHELIFNHKIAGVQLSDSINGRYSSKLTMNYLELQPFNAAFQSKGFQVYAGPYISALLGAKIQRKDNNGNAFGDSGIFGAPNNDESENKYLQKLDFGINIGLEYQLPIGVSIGAKYTHGLTDIFQYASSYVNGDPQTDNIKIYNRGWMVSIGYFFKNGKN</sequence>
<dbReference type="RefSeq" id="WP_048499994.1">
    <property type="nucleotide sequence ID" value="NZ_LFNG01000013.1"/>
</dbReference>